<evidence type="ECO:0000256" key="2">
    <source>
        <dbReference type="ARBA" id="ARBA00007866"/>
    </source>
</evidence>
<evidence type="ECO:0000256" key="10">
    <source>
        <dbReference type="ARBA" id="ARBA00022967"/>
    </source>
</evidence>
<dbReference type="InterPro" id="IPR034210">
    <property type="entry name" value="CcO_II_C"/>
</dbReference>
<evidence type="ECO:0000256" key="12">
    <source>
        <dbReference type="ARBA" id="ARBA00022989"/>
    </source>
</evidence>
<proteinExistence type="inferred from homology"/>
<accession>A0A173FZN6</accession>
<sequence length="248" mass="28305">MRQILSSLLSQFYHDSPEFGQLSFQDAGSPVMEEIIFFHDQVMFIIPVIAVLVLWLIYRSLSSAYYYKYLTEGTVIEIVWTVIPAVILVFIAFPSLKLLYLMDEVLDPALTIKAVGHQWYWSYEYADYESRALEFDSYMIPTSDLNSGDLRLLEADHHLVVPVQTHVRLLVTGADVIHAFALPALGLKIDAIPGRLNQLNFLVKRPGVYYGQCSEICGANHSFMPIVLEAVSLDYYIQWIATRLSEEE</sequence>
<dbReference type="PANTHER" id="PTHR22888">
    <property type="entry name" value="CYTOCHROME C OXIDASE, SUBUNIT II"/>
    <property type="match status" value="1"/>
</dbReference>
<keyword evidence="4 16" id="KW-0813">Transport</keyword>
<protein>
    <recommendedName>
        <fullName evidence="3 16">Cytochrome c oxidase subunit 2</fullName>
    </recommendedName>
</protein>
<dbReference type="PRINTS" id="PR01166">
    <property type="entry name" value="CYCOXIDASEII"/>
</dbReference>
<dbReference type="CDD" id="cd13912">
    <property type="entry name" value="CcO_II_C"/>
    <property type="match status" value="1"/>
</dbReference>
<keyword evidence="6 16" id="KW-0812">Transmembrane</keyword>
<gene>
    <name evidence="20" type="primary">cox2</name>
</gene>
<keyword evidence="5 16" id="KW-0679">Respiratory chain</keyword>
<evidence type="ECO:0000256" key="8">
    <source>
        <dbReference type="ARBA" id="ARBA00022792"/>
    </source>
</evidence>
<comment type="subcellular location">
    <subcellularLocation>
        <location evidence="1 16">Mitochondrion inner membrane</location>
        <topology evidence="1 16">Multi-pass membrane protein</topology>
    </subcellularLocation>
</comment>
<geneLocation type="mitochondrion" evidence="20"/>
<comment type="similarity">
    <text evidence="2 16">Belongs to the cytochrome c oxidase subunit 2 family.</text>
</comment>
<dbReference type="RefSeq" id="YP_009257427.1">
    <property type="nucleotide sequence ID" value="NC_030337.1"/>
</dbReference>
<dbReference type="InterPro" id="IPR045187">
    <property type="entry name" value="CcO_II"/>
</dbReference>
<dbReference type="InterPro" id="IPR008972">
    <property type="entry name" value="Cupredoxin"/>
</dbReference>
<dbReference type="GO" id="GO:0004129">
    <property type="term" value="F:cytochrome-c oxidase activity"/>
    <property type="evidence" value="ECO:0007669"/>
    <property type="project" value="UniProtKB-EC"/>
</dbReference>
<evidence type="ECO:0000256" key="3">
    <source>
        <dbReference type="ARBA" id="ARBA00015946"/>
    </source>
</evidence>
<dbReference type="PROSITE" id="PS00078">
    <property type="entry name" value="COX2"/>
    <property type="match status" value="1"/>
</dbReference>
<keyword evidence="8 16" id="KW-0999">Mitochondrion inner membrane</keyword>
<evidence type="ECO:0000256" key="15">
    <source>
        <dbReference type="ARBA" id="ARBA00049512"/>
    </source>
</evidence>
<dbReference type="NCBIfam" id="TIGR02866">
    <property type="entry name" value="CoxB"/>
    <property type="match status" value="1"/>
</dbReference>
<feature type="domain" description="Cytochrome oxidase subunit II copper A binding" evidence="18">
    <location>
        <begin position="107"/>
        <end position="242"/>
    </location>
</feature>
<dbReference type="InterPro" id="IPR036257">
    <property type="entry name" value="Cyt_c_oxidase_su2_TM_sf"/>
</dbReference>
<evidence type="ECO:0000256" key="17">
    <source>
        <dbReference type="SAM" id="Phobius"/>
    </source>
</evidence>
<dbReference type="InterPro" id="IPR014222">
    <property type="entry name" value="Cyt_c_oxidase_su2"/>
</dbReference>
<feature type="transmembrane region" description="Helical" evidence="17">
    <location>
        <begin position="78"/>
        <end position="100"/>
    </location>
</feature>
<evidence type="ECO:0000256" key="5">
    <source>
        <dbReference type="ARBA" id="ARBA00022660"/>
    </source>
</evidence>
<dbReference type="EMBL" id="KU947038">
    <property type="protein sequence ID" value="ANH09488.1"/>
    <property type="molecule type" value="Genomic_DNA"/>
</dbReference>
<dbReference type="PANTHER" id="PTHR22888:SF9">
    <property type="entry name" value="CYTOCHROME C OXIDASE SUBUNIT 2"/>
    <property type="match status" value="1"/>
</dbReference>
<dbReference type="GO" id="GO:0005743">
    <property type="term" value="C:mitochondrial inner membrane"/>
    <property type="evidence" value="ECO:0007669"/>
    <property type="project" value="UniProtKB-SubCell"/>
</dbReference>
<evidence type="ECO:0000259" key="18">
    <source>
        <dbReference type="PROSITE" id="PS50857"/>
    </source>
</evidence>
<keyword evidence="9" id="KW-0460">Magnesium</keyword>
<comment type="catalytic activity">
    <reaction evidence="15">
        <text>4 Fe(II)-[cytochrome c] + O2 + 8 H(+)(in) = 4 Fe(III)-[cytochrome c] + 2 H2O + 4 H(+)(out)</text>
        <dbReference type="Rhea" id="RHEA:11436"/>
        <dbReference type="Rhea" id="RHEA-COMP:10350"/>
        <dbReference type="Rhea" id="RHEA-COMP:14399"/>
        <dbReference type="ChEBI" id="CHEBI:15377"/>
        <dbReference type="ChEBI" id="CHEBI:15378"/>
        <dbReference type="ChEBI" id="CHEBI:15379"/>
        <dbReference type="ChEBI" id="CHEBI:29033"/>
        <dbReference type="ChEBI" id="CHEBI:29034"/>
        <dbReference type="EC" id="7.1.1.9"/>
    </reaction>
    <physiologicalReaction direction="left-to-right" evidence="15">
        <dbReference type="Rhea" id="RHEA:11437"/>
    </physiologicalReaction>
</comment>
<feature type="domain" description="Cytochrome oxidase subunit II transmembrane region profile" evidence="19">
    <location>
        <begin position="16"/>
        <end position="106"/>
    </location>
</feature>
<organism evidence="20">
    <name type="scientific">Haliclystus antarcticus</name>
    <name type="common">Antarctic stalked jellyfish</name>
    <name type="synonym">Microhydrula limopsicola</name>
    <dbReference type="NCBI Taxonomy" id="654955"/>
    <lineage>
        <taxon>Eukaryota</taxon>
        <taxon>Metazoa</taxon>
        <taxon>Cnidaria</taxon>
        <taxon>Staurozoa</taxon>
        <taxon>Stauromedusae</taxon>
        <taxon>Myostaurida</taxon>
        <taxon>Haliclystidae</taxon>
        <taxon>Haliclystus</taxon>
    </lineage>
</organism>
<dbReference type="GO" id="GO:0042773">
    <property type="term" value="P:ATP synthesis coupled electron transport"/>
    <property type="evidence" value="ECO:0007669"/>
    <property type="project" value="TreeGrafter"/>
</dbReference>
<reference evidence="20" key="1">
    <citation type="journal article" date="2016" name="Genom Data">
        <title>The complete mitochondrial genome of the Antarctic stalked jellyfish, Haliclystus antarcticus Pfeffer, 1889 (Staurozoa: Stauromedusae).</title>
        <authorList>
            <person name="Li H.-H."/>
            <person name="Sung P.-J."/>
            <person name="Ho H.-C."/>
        </authorList>
    </citation>
    <scope>NUCLEOTIDE SEQUENCE</scope>
</reference>
<evidence type="ECO:0000256" key="4">
    <source>
        <dbReference type="ARBA" id="ARBA00022448"/>
    </source>
</evidence>
<keyword evidence="14 16" id="KW-0472">Membrane</keyword>
<dbReference type="InterPro" id="IPR001505">
    <property type="entry name" value="Copper_CuA"/>
</dbReference>
<dbReference type="Pfam" id="PF02790">
    <property type="entry name" value="COX2_TM"/>
    <property type="match status" value="1"/>
</dbReference>
<dbReference type="GeneID" id="27983054"/>
<evidence type="ECO:0000256" key="13">
    <source>
        <dbReference type="ARBA" id="ARBA00023008"/>
    </source>
</evidence>
<dbReference type="InterPro" id="IPR002429">
    <property type="entry name" value="CcO_II-like_C"/>
</dbReference>
<dbReference type="PROSITE" id="PS50999">
    <property type="entry name" value="COX2_TM"/>
    <property type="match status" value="1"/>
</dbReference>
<keyword evidence="13 16" id="KW-0186">Copper</keyword>
<dbReference type="Gene3D" id="1.10.287.90">
    <property type="match status" value="1"/>
</dbReference>
<dbReference type="GO" id="GO:0016491">
    <property type="term" value="F:oxidoreductase activity"/>
    <property type="evidence" value="ECO:0007669"/>
    <property type="project" value="InterPro"/>
</dbReference>
<evidence type="ECO:0000259" key="19">
    <source>
        <dbReference type="PROSITE" id="PS50999"/>
    </source>
</evidence>
<keyword evidence="11 16" id="KW-0249">Electron transport</keyword>
<dbReference type="AlphaFoldDB" id="A0A173FZN6"/>
<evidence type="ECO:0000256" key="7">
    <source>
        <dbReference type="ARBA" id="ARBA00022723"/>
    </source>
</evidence>
<evidence type="ECO:0000256" key="9">
    <source>
        <dbReference type="ARBA" id="ARBA00022842"/>
    </source>
</evidence>
<evidence type="ECO:0000313" key="20">
    <source>
        <dbReference type="EMBL" id="ANH09488.1"/>
    </source>
</evidence>
<dbReference type="Pfam" id="PF00116">
    <property type="entry name" value="COX2"/>
    <property type="match status" value="1"/>
</dbReference>
<keyword evidence="12 17" id="KW-1133">Transmembrane helix</keyword>
<keyword evidence="10" id="KW-1278">Translocase</keyword>
<keyword evidence="16 20" id="KW-0496">Mitochondrion</keyword>
<feature type="transmembrane region" description="Helical" evidence="17">
    <location>
        <begin position="42"/>
        <end position="58"/>
    </location>
</feature>
<comment type="function">
    <text evidence="16">Component of the cytochrome c oxidase, the last enzyme in the mitochondrial electron transport chain which drives oxidative phosphorylation. The respiratory chain contains 3 multisubunit complexes succinate dehydrogenase (complex II, CII), ubiquinol-cytochrome c oxidoreductase (cytochrome b-c1 complex, complex III, CIII) and cytochrome c oxidase (complex IV, CIV), that cooperate to transfer electrons derived from NADH and succinate to molecular oxygen, creating an electrochemical gradient over the inner membrane that drives transmembrane transport and the ATP synthase. Cytochrome c oxidase is the component of the respiratory chain that catalyzes the reduction of oxygen to water. Electrons originating from reduced cytochrome c in the intermembrane space (IMS) are transferred via the dinuclear copper A center (CU(A)) of subunit 2 and heme A of subunit 1 to the active site in subunit 1, a binuclear center (BNC) formed by heme A3 and copper B (CU(B)). The BNC reduces molecular oxygen to 2 water molecules using 4 electrons from cytochrome c in the IMS and 4 protons from the mitochondrial matrix.</text>
</comment>
<dbReference type="SUPFAM" id="SSF49503">
    <property type="entry name" value="Cupredoxins"/>
    <property type="match status" value="1"/>
</dbReference>
<dbReference type="CTD" id="4513"/>
<dbReference type="SUPFAM" id="SSF81464">
    <property type="entry name" value="Cytochrome c oxidase subunit II-like, transmembrane region"/>
    <property type="match status" value="1"/>
</dbReference>
<keyword evidence="7 16" id="KW-0479">Metal-binding</keyword>
<dbReference type="InterPro" id="IPR011759">
    <property type="entry name" value="Cyt_c_oxidase_su2_TM_dom"/>
</dbReference>
<evidence type="ECO:0000256" key="16">
    <source>
        <dbReference type="RuleBase" id="RU000457"/>
    </source>
</evidence>
<dbReference type="Gene3D" id="2.60.40.420">
    <property type="entry name" value="Cupredoxins - blue copper proteins"/>
    <property type="match status" value="1"/>
</dbReference>
<dbReference type="GO" id="GO:0005507">
    <property type="term" value="F:copper ion binding"/>
    <property type="evidence" value="ECO:0007669"/>
    <property type="project" value="InterPro"/>
</dbReference>
<dbReference type="PROSITE" id="PS50857">
    <property type="entry name" value="COX2_CUA"/>
    <property type="match status" value="1"/>
</dbReference>
<comment type="cofactor">
    <cofactor evidence="16">
        <name>Cu cation</name>
        <dbReference type="ChEBI" id="CHEBI:23378"/>
    </cofactor>
    <text evidence="16">Binds a copper A center.</text>
</comment>
<evidence type="ECO:0000256" key="6">
    <source>
        <dbReference type="ARBA" id="ARBA00022692"/>
    </source>
</evidence>
<evidence type="ECO:0000256" key="1">
    <source>
        <dbReference type="ARBA" id="ARBA00004448"/>
    </source>
</evidence>
<name>A0A173FZN6_HALAN</name>
<dbReference type="FunFam" id="2.60.40.420:FF:000001">
    <property type="entry name" value="Cytochrome c oxidase subunit 2"/>
    <property type="match status" value="1"/>
</dbReference>
<evidence type="ECO:0000256" key="11">
    <source>
        <dbReference type="ARBA" id="ARBA00022982"/>
    </source>
</evidence>
<evidence type="ECO:0000256" key="14">
    <source>
        <dbReference type="ARBA" id="ARBA00023136"/>
    </source>
</evidence>